<keyword evidence="3 7" id="KW-1133">Transmembrane helix</keyword>
<keyword evidence="6" id="KW-0862">Zinc</keyword>
<dbReference type="EMBL" id="JAVFWL010000004">
    <property type="protein sequence ID" value="KAK6747352.1"/>
    <property type="molecule type" value="Genomic_DNA"/>
</dbReference>
<dbReference type="InterPro" id="IPR002000">
    <property type="entry name" value="Lysosome-assoc_membr_glycop"/>
</dbReference>
<keyword evidence="5" id="KW-0325">Glycoprotein</keyword>
<keyword evidence="1 7" id="KW-0812">Transmembrane</keyword>
<evidence type="ECO:0000256" key="2">
    <source>
        <dbReference type="ARBA" id="ARBA00022729"/>
    </source>
</evidence>
<dbReference type="PROSITE" id="PS50271">
    <property type="entry name" value="ZF_UBP"/>
    <property type="match status" value="1"/>
</dbReference>
<proteinExistence type="predicted"/>
<feature type="domain" description="UBP-type" evidence="8">
    <location>
        <begin position="23"/>
        <end position="121"/>
    </location>
</feature>
<protein>
    <recommendedName>
        <fullName evidence="8">UBP-type domain-containing protein</fullName>
    </recommendedName>
</protein>
<keyword evidence="4 7" id="KW-0472">Membrane</keyword>
<dbReference type="SUPFAM" id="SSF57850">
    <property type="entry name" value="RING/U-box"/>
    <property type="match status" value="1"/>
</dbReference>
<keyword evidence="2" id="KW-0732">Signal</keyword>
<dbReference type="PANTHER" id="PTHR11506">
    <property type="entry name" value="LYSOSOME-ASSOCIATED MEMBRANE GLYCOPROTEIN"/>
    <property type="match status" value="1"/>
</dbReference>
<dbReference type="PANTHER" id="PTHR11506:SF42">
    <property type="entry name" value="LYSOSOME-ASSOCIATED MEMBRANE GLYCOPROTEIN 5"/>
    <property type="match status" value="1"/>
</dbReference>
<name>A0ABR1DA42_NECAM</name>
<organism evidence="9 10">
    <name type="scientific">Necator americanus</name>
    <name type="common">Human hookworm</name>
    <dbReference type="NCBI Taxonomy" id="51031"/>
    <lineage>
        <taxon>Eukaryota</taxon>
        <taxon>Metazoa</taxon>
        <taxon>Ecdysozoa</taxon>
        <taxon>Nematoda</taxon>
        <taxon>Chromadorea</taxon>
        <taxon>Rhabditida</taxon>
        <taxon>Rhabditina</taxon>
        <taxon>Rhabditomorpha</taxon>
        <taxon>Strongyloidea</taxon>
        <taxon>Ancylostomatidae</taxon>
        <taxon>Bunostominae</taxon>
        <taxon>Necator</taxon>
    </lineage>
</organism>
<evidence type="ECO:0000256" key="7">
    <source>
        <dbReference type="SAM" id="Phobius"/>
    </source>
</evidence>
<evidence type="ECO:0000256" key="5">
    <source>
        <dbReference type="ARBA" id="ARBA00023180"/>
    </source>
</evidence>
<keyword evidence="6" id="KW-0863">Zinc-finger</keyword>
<dbReference type="Gene3D" id="3.30.40.10">
    <property type="entry name" value="Zinc/RING finger domain, C3HC4 (zinc finger)"/>
    <property type="match status" value="1"/>
</dbReference>
<evidence type="ECO:0000256" key="4">
    <source>
        <dbReference type="ARBA" id="ARBA00023136"/>
    </source>
</evidence>
<evidence type="ECO:0000256" key="3">
    <source>
        <dbReference type="ARBA" id="ARBA00022989"/>
    </source>
</evidence>
<feature type="transmembrane region" description="Helical" evidence="7">
    <location>
        <begin position="340"/>
        <end position="363"/>
    </location>
</feature>
<gene>
    <name evidence="9" type="primary">Necator_chrIV.g13802</name>
    <name evidence="9" type="ORF">RB195_000510</name>
</gene>
<dbReference type="InterPro" id="IPR013083">
    <property type="entry name" value="Znf_RING/FYVE/PHD"/>
</dbReference>
<dbReference type="InterPro" id="IPR001607">
    <property type="entry name" value="Znf_UBP"/>
</dbReference>
<dbReference type="Pfam" id="PF02148">
    <property type="entry name" value="zf-UBP"/>
    <property type="match status" value="1"/>
</dbReference>
<evidence type="ECO:0000256" key="1">
    <source>
        <dbReference type="ARBA" id="ARBA00022692"/>
    </source>
</evidence>
<keyword evidence="10" id="KW-1185">Reference proteome</keyword>
<reference evidence="9 10" key="1">
    <citation type="submission" date="2023-08" db="EMBL/GenBank/DDBJ databases">
        <title>A Necator americanus chromosomal reference genome.</title>
        <authorList>
            <person name="Ilik V."/>
            <person name="Petrzelkova K.J."/>
            <person name="Pardy F."/>
            <person name="Fuh T."/>
            <person name="Niatou-Singa F.S."/>
            <person name="Gouil Q."/>
            <person name="Baker L."/>
            <person name="Ritchie M.E."/>
            <person name="Jex A.R."/>
            <person name="Gazzola D."/>
            <person name="Li H."/>
            <person name="Toshio Fujiwara R."/>
            <person name="Zhan B."/>
            <person name="Aroian R.V."/>
            <person name="Pafco B."/>
            <person name="Schwarz E.M."/>
        </authorList>
    </citation>
    <scope>NUCLEOTIDE SEQUENCE [LARGE SCALE GENOMIC DNA]</scope>
    <source>
        <strain evidence="9 10">Aroian</strain>
        <tissue evidence="9">Whole animal</tissue>
    </source>
</reference>
<evidence type="ECO:0000259" key="8">
    <source>
        <dbReference type="PROSITE" id="PS50271"/>
    </source>
</evidence>
<evidence type="ECO:0000313" key="9">
    <source>
        <dbReference type="EMBL" id="KAK6747352.1"/>
    </source>
</evidence>
<comment type="caution">
    <text evidence="9">The sequence shown here is derived from an EMBL/GenBank/DDBJ whole genome shotgun (WGS) entry which is preliminary data.</text>
</comment>
<keyword evidence="6" id="KW-0479">Metal-binding</keyword>
<accession>A0ABR1DA42</accession>
<sequence>MQQGSSSEPCDNAEGLHAVVPLPTCPHLDQTRELPSTGIDVKSVCNTCQTPAEIWVCLTCYKTHCGRYVSEHALMHYLAEPDHAMVLSLADLSVWCYPCESYVHNEKLIPAKSSAHLGILGEVYAGGSSTNYKGYWQFPVQFPPYPCIAFTGQIDLYLTYTDSTGKEEDAVVHVLPTSTVNEDLSSCNKVLYVGNQPILSQVLHINLDHYPGWNIRFAFTKDDRLKVHNQFVLYQVNVTADYPATKTTIKNAPDTVYNYVQPVDLTNLPDISNAVFAHLNTSYACTSEQKFWINKDSKQGPLASFKLTYLQVEAFKLSIPVTNKFDPAETCPRDQHATDMVPVIVGSCLAGLIVITLVTYLIYRCQLSREELELTSEHSEPHTDGAAGEHRIIHENKHHL</sequence>
<dbReference type="Proteomes" id="UP001303046">
    <property type="component" value="Unassembled WGS sequence"/>
</dbReference>
<dbReference type="SMART" id="SM00290">
    <property type="entry name" value="ZnF_UBP"/>
    <property type="match status" value="1"/>
</dbReference>
<dbReference type="Gene3D" id="2.40.160.110">
    <property type="match status" value="1"/>
</dbReference>
<evidence type="ECO:0000256" key="6">
    <source>
        <dbReference type="PROSITE-ProRule" id="PRU00502"/>
    </source>
</evidence>
<evidence type="ECO:0000313" key="10">
    <source>
        <dbReference type="Proteomes" id="UP001303046"/>
    </source>
</evidence>